<dbReference type="AlphaFoldDB" id="A0A7W6UR11"/>
<evidence type="ECO:0000256" key="4">
    <source>
        <dbReference type="ARBA" id="ARBA00022679"/>
    </source>
</evidence>
<feature type="transmembrane region" description="Helical" evidence="9">
    <location>
        <begin position="81"/>
        <end position="99"/>
    </location>
</feature>
<comment type="subcellular location">
    <subcellularLocation>
        <location evidence="1">Cell membrane</location>
        <topology evidence="1">Multi-pass membrane protein</topology>
    </subcellularLocation>
</comment>
<feature type="region of interest" description="Disordered" evidence="8">
    <location>
        <begin position="1"/>
        <end position="68"/>
    </location>
</feature>
<feature type="transmembrane region" description="Helical" evidence="9">
    <location>
        <begin position="383"/>
        <end position="402"/>
    </location>
</feature>
<dbReference type="InterPro" id="IPR050297">
    <property type="entry name" value="LipidA_mod_glycosyltrf_83"/>
</dbReference>
<evidence type="ECO:0000256" key="2">
    <source>
        <dbReference type="ARBA" id="ARBA00022475"/>
    </source>
</evidence>
<feature type="transmembrane region" description="Helical" evidence="9">
    <location>
        <begin position="171"/>
        <end position="189"/>
    </location>
</feature>
<evidence type="ECO:0000313" key="12">
    <source>
        <dbReference type="Proteomes" id="UP000533724"/>
    </source>
</evidence>
<keyword evidence="5 9" id="KW-0812">Transmembrane</keyword>
<evidence type="ECO:0000256" key="7">
    <source>
        <dbReference type="ARBA" id="ARBA00023136"/>
    </source>
</evidence>
<keyword evidence="3" id="KW-0328">Glycosyltransferase</keyword>
<dbReference type="RefSeq" id="WP_409519098.1">
    <property type="nucleotide sequence ID" value="NZ_JACIHI010000019.1"/>
</dbReference>
<feature type="transmembrane region" description="Helical" evidence="9">
    <location>
        <begin position="255"/>
        <end position="279"/>
    </location>
</feature>
<accession>A0A7W6UR11</accession>
<feature type="transmembrane region" description="Helical" evidence="9">
    <location>
        <begin position="201"/>
        <end position="219"/>
    </location>
</feature>
<gene>
    <name evidence="11" type="ORF">GGE15_006053</name>
</gene>
<dbReference type="GO" id="GO:0009103">
    <property type="term" value="P:lipopolysaccharide biosynthetic process"/>
    <property type="evidence" value="ECO:0007669"/>
    <property type="project" value="UniProtKB-ARBA"/>
</dbReference>
<keyword evidence="4 11" id="KW-0808">Transferase</keyword>
<evidence type="ECO:0000256" key="8">
    <source>
        <dbReference type="SAM" id="MobiDB-lite"/>
    </source>
</evidence>
<feature type="transmembrane region" description="Helical" evidence="9">
    <location>
        <begin position="291"/>
        <end position="313"/>
    </location>
</feature>
<evidence type="ECO:0000256" key="3">
    <source>
        <dbReference type="ARBA" id="ARBA00022676"/>
    </source>
</evidence>
<keyword evidence="7 9" id="KW-0472">Membrane</keyword>
<dbReference type="InterPro" id="IPR038731">
    <property type="entry name" value="RgtA/B/C-like"/>
</dbReference>
<evidence type="ECO:0000256" key="9">
    <source>
        <dbReference type="SAM" id="Phobius"/>
    </source>
</evidence>
<evidence type="ECO:0000256" key="5">
    <source>
        <dbReference type="ARBA" id="ARBA00022692"/>
    </source>
</evidence>
<protein>
    <submittedName>
        <fullName evidence="11">4-amino-4-deoxy-L-arabinose transferase-like glycosyltransferase</fullName>
    </submittedName>
</protein>
<dbReference type="GO" id="GO:0005886">
    <property type="term" value="C:plasma membrane"/>
    <property type="evidence" value="ECO:0007669"/>
    <property type="project" value="UniProtKB-SubCell"/>
</dbReference>
<proteinExistence type="predicted"/>
<organism evidence="11 12">
    <name type="scientific">Rhizobium esperanzae</name>
    <dbReference type="NCBI Taxonomy" id="1967781"/>
    <lineage>
        <taxon>Bacteria</taxon>
        <taxon>Pseudomonadati</taxon>
        <taxon>Pseudomonadota</taxon>
        <taxon>Alphaproteobacteria</taxon>
        <taxon>Hyphomicrobiales</taxon>
        <taxon>Rhizobiaceae</taxon>
        <taxon>Rhizobium/Agrobacterium group</taxon>
        <taxon>Rhizobium</taxon>
    </lineage>
</organism>
<dbReference type="PANTHER" id="PTHR33908">
    <property type="entry name" value="MANNOSYLTRANSFERASE YKCB-RELATED"/>
    <property type="match status" value="1"/>
</dbReference>
<dbReference type="PANTHER" id="PTHR33908:SF11">
    <property type="entry name" value="MEMBRANE PROTEIN"/>
    <property type="match status" value="1"/>
</dbReference>
<evidence type="ECO:0000259" key="10">
    <source>
        <dbReference type="Pfam" id="PF13231"/>
    </source>
</evidence>
<evidence type="ECO:0000256" key="6">
    <source>
        <dbReference type="ARBA" id="ARBA00022989"/>
    </source>
</evidence>
<dbReference type="Pfam" id="PF13231">
    <property type="entry name" value="PMT_2"/>
    <property type="match status" value="1"/>
</dbReference>
<name>A0A7W6UR11_9HYPH</name>
<keyword evidence="2" id="KW-1003">Cell membrane</keyword>
<keyword evidence="6 9" id="KW-1133">Transmembrane helix</keyword>
<dbReference type="Proteomes" id="UP000533724">
    <property type="component" value="Unassembled WGS sequence"/>
</dbReference>
<dbReference type="GO" id="GO:0016763">
    <property type="term" value="F:pentosyltransferase activity"/>
    <property type="evidence" value="ECO:0007669"/>
    <property type="project" value="TreeGrafter"/>
</dbReference>
<feature type="transmembrane region" description="Helical" evidence="9">
    <location>
        <begin position="353"/>
        <end position="371"/>
    </location>
</feature>
<sequence length="595" mass="65924">MTKPPRKPSKPLLGEAYEPLRRRDPAQPNLSLDPMPARIAPASGVSGKDTVQMTGDPKLNRAEDQQYPDQTTDGGIAARNYLSLDAAILLGILLIAIVFRFHKITLPLVDGFSWREISTAMMADNFQQRSWNIFFPEVSWTGPGPSYQGREFQIVSYLTALLYQLFGWHDWFGRVVAAFFGLVTVFSLHRLTALCWSEMHAHAAALAYALMPAAIMIDSSFLPDPAMLALVTLGVWLFAKYWAGGSGWLLPLATVSFSLGVLSKPPGIAAGAAIFYLMVCWISERKRKQATWVLLSGLLSLAIIGAYFSWAIYLGRSYPPFHVAGTGGYIWDYGFWTYVRDRFYFKSLWNTSVLWFYGYPFLVLLAVGLWIPLSRAEDPKQRSLWTIPYVWLTAAIILYLAAAGEITSNVWNFHIFHVPIAMFCGHGALLLATLGSKTVLTPAVVLRSIFIVAIALAWSTLPLVRTMKKPIAMNGKLLGEELARLAQPGDLVVAIAPEVGDPVAVYYSRARGWVFPPGGGDAEWSKFAADDPAAIAQLEELRAQGADLFGVAKNAADKEGRLFVEHHDGVIDYLDRTATKLVDLKNLLIYRITRP</sequence>
<comment type="caution">
    <text evidence="11">The sequence shown here is derived from an EMBL/GenBank/DDBJ whole genome shotgun (WGS) entry which is preliminary data.</text>
</comment>
<feature type="domain" description="Glycosyltransferase RgtA/B/C/D-like" evidence="10">
    <location>
        <begin position="155"/>
        <end position="310"/>
    </location>
</feature>
<evidence type="ECO:0000256" key="1">
    <source>
        <dbReference type="ARBA" id="ARBA00004651"/>
    </source>
</evidence>
<dbReference type="EMBL" id="JACIHI010000019">
    <property type="protein sequence ID" value="MBB4442755.1"/>
    <property type="molecule type" value="Genomic_DNA"/>
</dbReference>
<feature type="transmembrane region" description="Helical" evidence="9">
    <location>
        <begin position="444"/>
        <end position="464"/>
    </location>
</feature>
<evidence type="ECO:0000313" key="11">
    <source>
        <dbReference type="EMBL" id="MBB4442755.1"/>
    </source>
</evidence>
<feature type="transmembrane region" description="Helical" evidence="9">
    <location>
        <begin position="414"/>
        <end position="432"/>
    </location>
</feature>
<reference evidence="11 12" key="1">
    <citation type="submission" date="2020-08" db="EMBL/GenBank/DDBJ databases">
        <title>Genomic Encyclopedia of Type Strains, Phase IV (KMG-V): Genome sequencing to study the core and pangenomes of soil and plant-associated prokaryotes.</title>
        <authorList>
            <person name="Whitman W."/>
        </authorList>
    </citation>
    <scope>NUCLEOTIDE SEQUENCE [LARGE SCALE GENOMIC DNA]</scope>
    <source>
        <strain evidence="11 12">SEMIA 414</strain>
    </source>
</reference>